<dbReference type="Pfam" id="PF07714">
    <property type="entry name" value="PK_Tyr_Ser-Thr"/>
    <property type="match status" value="4"/>
</dbReference>
<dbReference type="Pfam" id="PF23577">
    <property type="entry name" value="LysM_RLK"/>
    <property type="match status" value="3"/>
</dbReference>
<keyword evidence="23" id="KW-1185">Reference proteome</keyword>
<reference evidence="22 23" key="1">
    <citation type="submission" date="2019-01" db="EMBL/GenBank/DDBJ databases">
        <title>Sequencing of cultivated peanut Arachis hypogaea provides insights into genome evolution and oil improvement.</title>
        <authorList>
            <person name="Chen X."/>
        </authorList>
    </citation>
    <scope>NUCLEOTIDE SEQUENCE [LARGE SCALE GENOMIC DNA]</scope>
    <source>
        <strain evidence="23">cv. Fuhuasheng</strain>
        <tissue evidence="22">Leaves</tissue>
    </source>
</reference>
<feature type="domain" description="Protein kinase" evidence="21">
    <location>
        <begin position="1877"/>
        <end position="2147"/>
    </location>
</feature>
<evidence type="ECO:0000256" key="10">
    <source>
        <dbReference type="ARBA" id="ARBA00022840"/>
    </source>
</evidence>
<feature type="domain" description="Protein kinase" evidence="21">
    <location>
        <begin position="905"/>
        <end position="1175"/>
    </location>
</feature>
<dbReference type="Pfam" id="PF23472">
    <property type="entry name" value="LysM2_CERK1_LYK3_4_5"/>
    <property type="match status" value="1"/>
</dbReference>
<feature type="domain" description="Protein kinase" evidence="21">
    <location>
        <begin position="328"/>
        <end position="602"/>
    </location>
</feature>
<keyword evidence="9" id="KW-0418">Kinase</keyword>
<evidence type="ECO:0000256" key="2">
    <source>
        <dbReference type="ARBA" id="ARBA00012513"/>
    </source>
</evidence>
<evidence type="ECO:0000256" key="15">
    <source>
        <dbReference type="ARBA" id="ARBA00023180"/>
    </source>
</evidence>
<feature type="transmembrane region" description="Helical" evidence="19">
    <location>
        <begin position="1809"/>
        <end position="1829"/>
    </location>
</feature>
<keyword evidence="4" id="KW-0723">Serine/threonine-protein kinase</keyword>
<feature type="binding site" evidence="18">
    <location>
        <position position="933"/>
    </location>
    <ligand>
        <name>ATP</name>
        <dbReference type="ChEBI" id="CHEBI:30616"/>
    </ligand>
</feature>
<dbReference type="PANTHER" id="PTHR46204:SF12">
    <property type="entry name" value="LYSM RECEPTOR KINASE K1B"/>
    <property type="match status" value="1"/>
</dbReference>
<dbReference type="InterPro" id="IPR001245">
    <property type="entry name" value="Ser-Thr/Tyr_kinase_cat_dom"/>
</dbReference>
<dbReference type="Proteomes" id="UP000289738">
    <property type="component" value="Chromosome A07"/>
</dbReference>
<evidence type="ECO:0000256" key="9">
    <source>
        <dbReference type="ARBA" id="ARBA00022777"/>
    </source>
</evidence>
<dbReference type="PROSITE" id="PS00107">
    <property type="entry name" value="PROTEIN_KINASE_ATP"/>
    <property type="match status" value="4"/>
</dbReference>
<keyword evidence="13" id="KW-1015">Disulfide bond</keyword>
<dbReference type="FunFam" id="1.10.510.10:FF:000468">
    <property type="entry name" value="PTI1-like tyrosine-protein kinase 3"/>
    <property type="match status" value="4"/>
</dbReference>
<dbReference type="InterPro" id="IPR057097">
    <property type="entry name" value="LysM_RLK3/10"/>
</dbReference>
<dbReference type="InterPro" id="IPR000719">
    <property type="entry name" value="Prot_kinase_dom"/>
</dbReference>
<keyword evidence="14" id="KW-0675">Receptor</keyword>
<protein>
    <recommendedName>
        <fullName evidence="2">non-specific serine/threonine protein kinase</fullName>
        <ecNumber evidence="2">2.7.11.1</ecNumber>
    </recommendedName>
</protein>
<evidence type="ECO:0000313" key="22">
    <source>
        <dbReference type="EMBL" id="RYR45847.1"/>
    </source>
</evidence>
<accession>A0A445C4H1</accession>
<evidence type="ECO:0000256" key="4">
    <source>
        <dbReference type="ARBA" id="ARBA00022527"/>
    </source>
</evidence>
<dbReference type="Gene3D" id="1.10.510.10">
    <property type="entry name" value="Transferase(Phosphotransferase) domain 1"/>
    <property type="match status" value="4"/>
</dbReference>
<evidence type="ECO:0000256" key="3">
    <source>
        <dbReference type="ARBA" id="ARBA00022475"/>
    </source>
</evidence>
<evidence type="ECO:0000256" key="14">
    <source>
        <dbReference type="ARBA" id="ARBA00023170"/>
    </source>
</evidence>
<dbReference type="CDD" id="cd14066">
    <property type="entry name" value="STKc_IRAK"/>
    <property type="match status" value="4"/>
</dbReference>
<feature type="signal peptide" evidence="20">
    <location>
        <begin position="1"/>
        <end position="27"/>
    </location>
</feature>
<dbReference type="GO" id="GO:0005524">
    <property type="term" value="F:ATP binding"/>
    <property type="evidence" value="ECO:0007669"/>
    <property type="project" value="UniProtKB-UniRule"/>
</dbReference>
<feature type="transmembrane region" description="Helical" evidence="19">
    <location>
        <begin position="830"/>
        <end position="847"/>
    </location>
</feature>
<evidence type="ECO:0000256" key="5">
    <source>
        <dbReference type="ARBA" id="ARBA00022679"/>
    </source>
</evidence>
<keyword evidence="12 19" id="KW-0472">Membrane</keyword>
<dbReference type="InterPro" id="IPR056562">
    <property type="entry name" value="LysM2_CERK1_LYK3_4_5"/>
</dbReference>
<dbReference type="InterPro" id="IPR008271">
    <property type="entry name" value="Ser/Thr_kinase_AS"/>
</dbReference>
<dbReference type="GO" id="GO:0005886">
    <property type="term" value="C:plasma membrane"/>
    <property type="evidence" value="ECO:0007669"/>
    <property type="project" value="UniProtKB-SubCell"/>
</dbReference>
<evidence type="ECO:0000256" key="19">
    <source>
        <dbReference type="SAM" id="Phobius"/>
    </source>
</evidence>
<keyword evidence="8 18" id="KW-0547">Nucleotide-binding</keyword>
<organism evidence="22 23">
    <name type="scientific">Arachis hypogaea</name>
    <name type="common">Peanut</name>
    <dbReference type="NCBI Taxonomy" id="3818"/>
    <lineage>
        <taxon>Eukaryota</taxon>
        <taxon>Viridiplantae</taxon>
        <taxon>Streptophyta</taxon>
        <taxon>Embryophyta</taxon>
        <taxon>Tracheophyta</taxon>
        <taxon>Spermatophyta</taxon>
        <taxon>Magnoliopsida</taxon>
        <taxon>eudicotyledons</taxon>
        <taxon>Gunneridae</taxon>
        <taxon>Pentapetalae</taxon>
        <taxon>rosids</taxon>
        <taxon>fabids</taxon>
        <taxon>Fabales</taxon>
        <taxon>Fabaceae</taxon>
        <taxon>Papilionoideae</taxon>
        <taxon>50 kb inversion clade</taxon>
        <taxon>dalbergioids sensu lato</taxon>
        <taxon>Dalbergieae</taxon>
        <taxon>Pterocarpus clade</taxon>
        <taxon>Arachis</taxon>
    </lineage>
</organism>
<dbReference type="PROSITE" id="PS50011">
    <property type="entry name" value="PROTEIN_KINASE_DOM"/>
    <property type="match status" value="4"/>
</dbReference>
<evidence type="ECO:0000256" key="13">
    <source>
        <dbReference type="ARBA" id="ARBA00023157"/>
    </source>
</evidence>
<dbReference type="PANTHER" id="PTHR46204">
    <property type="entry name" value="CHITIN ELICITOR RECEPTOR KINASE 1-RELATED"/>
    <property type="match status" value="1"/>
</dbReference>
<comment type="caution">
    <text evidence="22">The sequence shown here is derived from an EMBL/GenBank/DDBJ whole genome shotgun (WGS) entry which is preliminary data.</text>
</comment>
<feature type="transmembrane region" description="Helical" evidence="19">
    <location>
        <begin position="236"/>
        <end position="261"/>
    </location>
</feature>
<evidence type="ECO:0000259" key="21">
    <source>
        <dbReference type="PROSITE" id="PS50011"/>
    </source>
</evidence>
<keyword evidence="11 19" id="KW-1133">Transmembrane helix</keyword>
<keyword evidence="15" id="KW-0325">Glycoprotein</keyword>
<dbReference type="Gene3D" id="3.30.200.20">
    <property type="entry name" value="Phosphorylase Kinase, domain 1"/>
    <property type="match status" value="4"/>
</dbReference>
<evidence type="ECO:0000313" key="23">
    <source>
        <dbReference type="Proteomes" id="UP000289738"/>
    </source>
</evidence>
<feature type="binding site" evidence="18">
    <location>
        <position position="1905"/>
    </location>
    <ligand>
        <name>ATP</name>
        <dbReference type="ChEBI" id="CHEBI:30616"/>
    </ligand>
</feature>
<sequence length="2172" mass="241048">MKQPRFIFSSFFFLLVVVDFVILPINAESKCSESCGLALASYYLWDNSNLTYIATVMKSEYVTRSQGEDIVSYNNGTIKSKDSVTSSTRINVPFPCECINGEFLGHVFQYSVLSSDTYDTIANWSYSNLVTAEWLQNTNTYSPNNIPYPATVNVTVNCSCGNGDVSKDYGLFITYPLRHEDSLESIANKTKIDAKLLQGYNPGVNFSKGSGLVYIPGKDENGNYVPFKLSHGGKGLSGGVIGGISVGIVAALLLLVFCVYVKCYRRKKMWNKKLVAKDSSENFVRQGETSHNAENRTSASDDTSIIGVKVEKSAEFSYEELANATNNFSLAKKIGQGGFGEVYYGELNGERAAIKKMDMKASKEFLAELKVLTRVHHLNLVRLIGYCVEGSLFLVYEYIENGNLSQHLRNSDSEPLPWSTRVQIALDSARGLEYIHEHTMPVYIHRDVKSENILLDRNFRGKVADFGLTKLIDVGNSSAPTANMAGTFGYMPPEYVYGSVSPKIDVYAFGVVLYELISAKEALMRSGGASGAELKGLVALFEEVFNQPDPKEGLKQMVDPRLGDNYSIESVYKMAQLAKACTEGDPQRRPKMRSVVVALMTLSSTTENWDIASFYENPALVNLMSESKCSKSCDLALASYYLWNNDSSLLYISHIMQSNLLNKVEDIVRYNKHTSYPSHTRVNVPIPCDCINDGEFLGHTFQYSVTRGDDYLTIANGTFSNLVTAEWLQNINSYSQAAIPAGGKVNVTVNCSCGDSNISKDYGLFITYPLRPEDSLQSIANQTKLDPELLMKYNPGVNFSKGSGLVYIPGRDENGNYAPLRPRTGLPGKVVAGISVGVVAVVLLLAFCVCIKCCGRKKKKLRTEYFGQNTTRAREDKASDSFVSTSVGKSAEFSYEELAHATNNFSLANKIGQGGFGEIYYAELNDKKAAIKKMDMKASKEFLAELKVLTHVQHLNLVHLIGYCVKDFLFLVYEYIDNGNLSEHLRNSDREPLPWSTRIQIALDSARGLEYIHEHTKPVYIHRDIKSSNILLDKSFHGKVADFGLAKLIDTGSSSAPTANMAGTFGYMPPEYVYGRVSPKLDVFAFGVVLYELISAKEAVINGGAEIKGLVALFHEVFDQPDPKEGLKELVDPRLGENYSIDSVFKMAQLANACTERDPKLRPKMRSVVVALMTLGSGTENWDIASFYENPALVNLMSESMCRNSCGLALASYYIWPGSNLTYIATLLKSRFVTGPQDIANYNKNVTTNTTIEITAYTRVNVPFPCECINDVNGNYVPFHLRSARRAHCRNIWQELRKKKLPVEHTIRKTTRVMEDYSVEKTAEFSYKELANATDNFSLANKIGQGGFATVYYAELNGEKAAIKKMDKKASKEFLAELKVLTHVYHLNLVRLIGYCVKGSLFLVYEYIDNGNLSQHLQDSDRKPLSWSNRIQIALDSARGLEYIHEHTRPLYIHRDIKSANILIDECFHGKVADFGLAKLIDAGSSSVPTDKMAGTFGYMPPEYVYGKVSPKVDVYAFGVVLYELISAKKAVMKDGDEIKGLVALFDEVFEQPDPKEGLKNLVDPRLGDNYSVDSVFKMAQLAKACTETDPQQRPKMRSVVLALGTLSSESKCSKSCDSALASYYLWNNDSSLLYISYIMQSKFLYKVEDIVRYNEGIYSYSYPSQTRINVPIPCDCINDGEFLGHTFQYSVPLGDNYSAIASGSFSNLVTTEWLQNTNNYPKGAILAGGTVNVTVNCSCGDSNVSKDYGLFITYPLRTEDSLQSIATQTKLDPELLMKYNPGVNFSKGSGLMKTVTIRLFTKGLPGRVVAGISVGVVAVIMLSAFCVWKKKVRAEYSGWKTARAREDKASNSFANISAEKSAEFSYEELAHATNNFNLANKIGQGGFGEIYYAELNGKKVAIKKMDMKASKEFLAELKVLTHVQHLNLVHLIGYCVKDFLFLVYEYIDNGNLSEHLRNSDREPLQWSTRIQIALDSARGLEYIHEHTKPVYIHRDIKSANILLDKSFHGKVADFGLAKLIDTGSSSAPTANMAGTFGYMPPEYVYGRVSPKLDVFAFGVVLYELISAKEAVINGGAEIKGLVALFHEVFDQPDPKEGLKELVDPRLGDNYSIGSVFKMAQLANACTEADPKRRPKMRSVVVALMTLGSSTENWDIASFYENPALVNLVSGR</sequence>
<proteinExistence type="predicted"/>
<dbReference type="SMART" id="SM00220">
    <property type="entry name" value="S_TKc"/>
    <property type="match status" value="4"/>
</dbReference>
<evidence type="ECO:0000256" key="11">
    <source>
        <dbReference type="ARBA" id="ARBA00022989"/>
    </source>
</evidence>
<comment type="subcellular location">
    <subcellularLocation>
        <location evidence="1">Cell membrane</location>
        <topology evidence="1">Single-pass membrane protein</topology>
    </subcellularLocation>
</comment>
<keyword evidence="5" id="KW-0808">Transferase</keyword>
<keyword evidence="7 20" id="KW-0732">Signal</keyword>
<comment type="catalytic activity">
    <reaction evidence="17">
        <text>L-seryl-[protein] + ATP = O-phospho-L-seryl-[protein] + ADP + H(+)</text>
        <dbReference type="Rhea" id="RHEA:17989"/>
        <dbReference type="Rhea" id="RHEA-COMP:9863"/>
        <dbReference type="Rhea" id="RHEA-COMP:11604"/>
        <dbReference type="ChEBI" id="CHEBI:15378"/>
        <dbReference type="ChEBI" id="CHEBI:29999"/>
        <dbReference type="ChEBI" id="CHEBI:30616"/>
        <dbReference type="ChEBI" id="CHEBI:83421"/>
        <dbReference type="ChEBI" id="CHEBI:456216"/>
        <dbReference type="EC" id="2.7.11.1"/>
    </reaction>
</comment>
<evidence type="ECO:0000256" key="8">
    <source>
        <dbReference type="ARBA" id="ARBA00022741"/>
    </source>
</evidence>
<dbReference type="PROSITE" id="PS00108">
    <property type="entry name" value="PROTEIN_KINASE_ST"/>
    <property type="match status" value="4"/>
</dbReference>
<feature type="chain" id="PRO_5019285435" description="non-specific serine/threonine protein kinase" evidence="20">
    <location>
        <begin position="28"/>
        <end position="2172"/>
    </location>
</feature>
<keyword evidence="10 18" id="KW-0067">ATP-binding</keyword>
<evidence type="ECO:0000256" key="12">
    <source>
        <dbReference type="ARBA" id="ARBA00023136"/>
    </source>
</evidence>
<keyword evidence="3" id="KW-1003">Cell membrane</keyword>
<dbReference type="GO" id="GO:0004674">
    <property type="term" value="F:protein serine/threonine kinase activity"/>
    <property type="evidence" value="ECO:0007669"/>
    <property type="project" value="UniProtKB-KW"/>
</dbReference>
<evidence type="ECO:0000256" key="6">
    <source>
        <dbReference type="ARBA" id="ARBA00022692"/>
    </source>
</evidence>
<dbReference type="InterPro" id="IPR017441">
    <property type="entry name" value="Protein_kinase_ATP_BS"/>
</dbReference>
<name>A0A445C4H1_ARAHY</name>
<dbReference type="InterPro" id="IPR044812">
    <property type="entry name" value="CERK1/LYK3-like"/>
</dbReference>
<dbReference type="SUPFAM" id="SSF56112">
    <property type="entry name" value="Protein kinase-like (PK-like)"/>
    <property type="match status" value="4"/>
</dbReference>
<feature type="binding site" evidence="18">
    <location>
        <position position="1365"/>
    </location>
    <ligand>
        <name>ATP</name>
        <dbReference type="ChEBI" id="CHEBI:30616"/>
    </ligand>
</feature>
<evidence type="ECO:0000256" key="17">
    <source>
        <dbReference type="ARBA" id="ARBA00048679"/>
    </source>
</evidence>
<gene>
    <name evidence="22" type="ORF">Ahy_A07g031624</name>
</gene>
<dbReference type="EMBL" id="SDMP01000007">
    <property type="protein sequence ID" value="RYR45847.1"/>
    <property type="molecule type" value="Genomic_DNA"/>
</dbReference>
<evidence type="ECO:0000256" key="7">
    <source>
        <dbReference type="ARBA" id="ARBA00022729"/>
    </source>
</evidence>
<evidence type="ECO:0000256" key="18">
    <source>
        <dbReference type="PROSITE-ProRule" id="PRU10141"/>
    </source>
</evidence>
<dbReference type="GO" id="GO:0019199">
    <property type="term" value="F:transmembrane receptor protein kinase activity"/>
    <property type="evidence" value="ECO:0007669"/>
    <property type="project" value="InterPro"/>
</dbReference>
<dbReference type="EC" id="2.7.11.1" evidence="2"/>
<evidence type="ECO:0000256" key="1">
    <source>
        <dbReference type="ARBA" id="ARBA00004162"/>
    </source>
</evidence>
<dbReference type="GO" id="GO:0009617">
    <property type="term" value="P:response to bacterium"/>
    <property type="evidence" value="ECO:0007669"/>
    <property type="project" value="UniProtKB-ARBA"/>
</dbReference>
<feature type="binding site" evidence="18">
    <location>
        <position position="356"/>
    </location>
    <ligand>
        <name>ATP</name>
        <dbReference type="ChEBI" id="CHEBI:30616"/>
    </ligand>
</feature>
<keyword evidence="6 19" id="KW-0812">Transmembrane</keyword>
<dbReference type="GO" id="GO:0045087">
    <property type="term" value="P:innate immune response"/>
    <property type="evidence" value="ECO:0007669"/>
    <property type="project" value="InterPro"/>
</dbReference>
<evidence type="ECO:0000256" key="16">
    <source>
        <dbReference type="ARBA" id="ARBA00047899"/>
    </source>
</evidence>
<dbReference type="FunFam" id="3.30.200.20:FF:000468">
    <property type="entry name" value="LysM receptor kinase 2"/>
    <property type="match status" value="3"/>
</dbReference>
<evidence type="ECO:0000256" key="20">
    <source>
        <dbReference type="SAM" id="SignalP"/>
    </source>
</evidence>
<comment type="catalytic activity">
    <reaction evidence="16">
        <text>L-threonyl-[protein] + ATP = O-phospho-L-threonyl-[protein] + ADP + H(+)</text>
        <dbReference type="Rhea" id="RHEA:46608"/>
        <dbReference type="Rhea" id="RHEA-COMP:11060"/>
        <dbReference type="Rhea" id="RHEA-COMP:11605"/>
        <dbReference type="ChEBI" id="CHEBI:15378"/>
        <dbReference type="ChEBI" id="CHEBI:30013"/>
        <dbReference type="ChEBI" id="CHEBI:30616"/>
        <dbReference type="ChEBI" id="CHEBI:61977"/>
        <dbReference type="ChEBI" id="CHEBI:456216"/>
        <dbReference type="EC" id="2.7.11.1"/>
    </reaction>
</comment>
<dbReference type="InterPro" id="IPR011009">
    <property type="entry name" value="Kinase-like_dom_sf"/>
</dbReference>
<feature type="domain" description="Protein kinase" evidence="21">
    <location>
        <begin position="1337"/>
        <end position="1607"/>
    </location>
</feature>